<reference evidence="1 2" key="1">
    <citation type="submission" date="2020-07" db="EMBL/GenBank/DDBJ databases">
        <title>Molecular and genomic characterization of Streptococcus porcinus isolated from diseased swine in Brazil.</title>
        <authorList>
            <person name="Moreno L.Z."/>
            <person name="Matajira C.E.C."/>
            <person name="Poor A.P."/>
            <person name="Dutra M.C."/>
            <person name="Moreno A.M."/>
        </authorList>
    </citation>
    <scope>NUCLEOTIDE SEQUENCE [LARGE SCALE GENOMIC DNA]</scope>
    <source>
        <strain evidence="1 2">SP0816-2</strain>
    </source>
</reference>
<sequence>MTEEILNLQMISVEEEADEVDGMRLSTISGGGCGNWSVLSIAGC</sequence>
<protein>
    <submittedName>
        <fullName evidence="1">SapB/AmfS family lantipeptide</fullName>
    </submittedName>
</protein>
<name>A0A7V9WR22_STRPO</name>
<evidence type="ECO:0000313" key="2">
    <source>
        <dbReference type="Proteomes" id="UP000524462"/>
    </source>
</evidence>
<dbReference type="Proteomes" id="UP000524462">
    <property type="component" value="Unassembled WGS sequence"/>
</dbReference>
<dbReference type="EMBL" id="JACEGE010000007">
    <property type="protein sequence ID" value="MBA2795517.1"/>
    <property type="molecule type" value="Genomic_DNA"/>
</dbReference>
<dbReference type="AlphaFoldDB" id="A0A7V9WR22"/>
<gene>
    <name evidence="1" type="ORF">H1B29_03310</name>
</gene>
<dbReference type="RefSeq" id="WP_181459796.1">
    <property type="nucleotide sequence ID" value="NZ_JACEGE010000007.1"/>
</dbReference>
<organism evidence="1 2">
    <name type="scientific">Streptococcus porcinus</name>
    <dbReference type="NCBI Taxonomy" id="1340"/>
    <lineage>
        <taxon>Bacteria</taxon>
        <taxon>Bacillati</taxon>
        <taxon>Bacillota</taxon>
        <taxon>Bacilli</taxon>
        <taxon>Lactobacillales</taxon>
        <taxon>Streptococcaceae</taxon>
        <taxon>Streptococcus</taxon>
    </lineage>
</organism>
<proteinExistence type="predicted"/>
<evidence type="ECO:0000313" key="1">
    <source>
        <dbReference type="EMBL" id="MBA2795517.1"/>
    </source>
</evidence>
<comment type="caution">
    <text evidence="1">The sequence shown here is derived from an EMBL/GenBank/DDBJ whole genome shotgun (WGS) entry which is preliminary data.</text>
</comment>
<accession>A0A7V9WR22</accession>